<evidence type="ECO:0000256" key="3">
    <source>
        <dbReference type="ARBA" id="ARBA00017144"/>
    </source>
</evidence>
<dbReference type="GO" id="GO:0004798">
    <property type="term" value="F:dTMP kinase activity"/>
    <property type="evidence" value="ECO:0007669"/>
    <property type="project" value="UniProtKB-EC"/>
</dbReference>
<dbReference type="Gene3D" id="3.40.50.300">
    <property type="entry name" value="P-loop containing nucleotide triphosphate hydrolases"/>
    <property type="match status" value="1"/>
</dbReference>
<dbReference type="PANTHER" id="PTHR10344:SF4">
    <property type="entry name" value="UMP-CMP KINASE 2, MITOCHONDRIAL"/>
    <property type="match status" value="1"/>
</dbReference>
<comment type="function">
    <text evidence="11">Phosphorylation of dTMP to form dTDP in both de novo and salvage pathways of dTTP synthesis.</text>
</comment>
<evidence type="ECO:0000259" key="12">
    <source>
        <dbReference type="Pfam" id="PF02223"/>
    </source>
</evidence>
<dbReference type="SUPFAM" id="SSF52540">
    <property type="entry name" value="P-loop containing nucleoside triphosphate hydrolases"/>
    <property type="match status" value="1"/>
</dbReference>
<dbReference type="InterPro" id="IPR018094">
    <property type="entry name" value="Thymidylate_kinase"/>
</dbReference>
<protein>
    <recommendedName>
        <fullName evidence="3 11">Thymidylate kinase</fullName>
        <ecNumber evidence="2 11">2.7.4.9</ecNumber>
    </recommendedName>
    <alternativeName>
        <fullName evidence="9 11">dTMP kinase</fullName>
    </alternativeName>
</protein>
<reference evidence="13 14" key="1">
    <citation type="submission" date="2020-12" db="EMBL/GenBank/DDBJ databases">
        <title>Novel Thalassolituus-related marine hydrocarbonoclastic bacteria mediated algae-derived hydrocarbons mineralization in twilight zone of the northern South China Sea.</title>
        <authorList>
            <person name="Dong C."/>
        </authorList>
    </citation>
    <scope>NUCLEOTIDE SEQUENCE [LARGE SCALE GENOMIC DNA]</scope>
    <source>
        <strain evidence="13 14">IMCC1826</strain>
    </source>
</reference>
<dbReference type="Pfam" id="PF02223">
    <property type="entry name" value="Thymidylate_kin"/>
    <property type="match status" value="1"/>
</dbReference>
<proteinExistence type="inferred from homology"/>
<comment type="similarity">
    <text evidence="1 11">Belongs to the thymidylate kinase family.</text>
</comment>
<keyword evidence="6 11" id="KW-0547">Nucleotide-binding</keyword>
<keyword evidence="5 11" id="KW-0545">Nucleotide biosynthesis</keyword>
<dbReference type="NCBIfam" id="TIGR00041">
    <property type="entry name" value="DTMP_kinase"/>
    <property type="match status" value="1"/>
</dbReference>
<dbReference type="EC" id="2.7.4.9" evidence="2 11"/>
<dbReference type="HAMAP" id="MF_00165">
    <property type="entry name" value="Thymidylate_kinase"/>
    <property type="match status" value="1"/>
</dbReference>
<name>A0ABS7ZKT8_9GAMM</name>
<gene>
    <name evidence="11" type="primary">tmk</name>
    <name evidence="13" type="ORF">I9W95_01795</name>
</gene>
<keyword evidence="4 11" id="KW-0808">Transferase</keyword>
<dbReference type="InterPro" id="IPR039430">
    <property type="entry name" value="Thymidylate_kin-like_dom"/>
</dbReference>
<dbReference type="PANTHER" id="PTHR10344">
    <property type="entry name" value="THYMIDYLATE KINASE"/>
    <property type="match status" value="1"/>
</dbReference>
<sequence>MSNPSKGRFITFEGGEGVGKSTNIHFCATWLRDKGIGVITTREPGGTPVAETIREKLLKAHHEEPVDPLAELLLMFAARAQHLNTLILPALEAGTWVLCDRFTDSTIAYQGYGRQLPMEHIHNLKALVQHNLEPDRTFLLDAPLEVGMGRARARADSAGEQIDRFETEKLAFFERVQHGFHALAAAEERFATIDASRPLTDVQQDLALELEKLL</sequence>
<keyword evidence="7 11" id="KW-0418">Kinase</keyword>
<evidence type="ECO:0000256" key="4">
    <source>
        <dbReference type="ARBA" id="ARBA00022679"/>
    </source>
</evidence>
<evidence type="ECO:0000256" key="7">
    <source>
        <dbReference type="ARBA" id="ARBA00022777"/>
    </source>
</evidence>
<evidence type="ECO:0000256" key="1">
    <source>
        <dbReference type="ARBA" id="ARBA00009776"/>
    </source>
</evidence>
<dbReference type="Proteomes" id="UP000714380">
    <property type="component" value="Unassembled WGS sequence"/>
</dbReference>
<dbReference type="InterPro" id="IPR027417">
    <property type="entry name" value="P-loop_NTPase"/>
</dbReference>
<dbReference type="EMBL" id="JAEDAH010000008">
    <property type="protein sequence ID" value="MCA6062329.1"/>
    <property type="molecule type" value="Genomic_DNA"/>
</dbReference>
<feature type="binding site" evidence="11">
    <location>
        <begin position="14"/>
        <end position="21"/>
    </location>
    <ligand>
        <name>ATP</name>
        <dbReference type="ChEBI" id="CHEBI:30616"/>
    </ligand>
</feature>
<evidence type="ECO:0000256" key="11">
    <source>
        <dbReference type="HAMAP-Rule" id="MF_00165"/>
    </source>
</evidence>
<feature type="domain" description="Thymidylate kinase-like" evidence="12">
    <location>
        <begin position="12"/>
        <end position="205"/>
    </location>
</feature>
<dbReference type="PROSITE" id="PS01331">
    <property type="entry name" value="THYMIDYLATE_KINASE"/>
    <property type="match status" value="1"/>
</dbReference>
<evidence type="ECO:0000313" key="14">
    <source>
        <dbReference type="Proteomes" id="UP000714380"/>
    </source>
</evidence>
<keyword evidence="8 11" id="KW-0067">ATP-binding</keyword>
<keyword evidence="14" id="KW-1185">Reference proteome</keyword>
<dbReference type="RefSeq" id="WP_225671218.1">
    <property type="nucleotide sequence ID" value="NZ_JAEDAH010000008.1"/>
</dbReference>
<comment type="caution">
    <text evidence="13">The sequence shown here is derived from an EMBL/GenBank/DDBJ whole genome shotgun (WGS) entry which is preliminary data.</text>
</comment>
<evidence type="ECO:0000256" key="10">
    <source>
        <dbReference type="ARBA" id="ARBA00048743"/>
    </source>
</evidence>
<evidence type="ECO:0000256" key="5">
    <source>
        <dbReference type="ARBA" id="ARBA00022727"/>
    </source>
</evidence>
<evidence type="ECO:0000313" key="13">
    <source>
        <dbReference type="EMBL" id="MCA6062329.1"/>
    </source>
</evidence>
<accession>A0ABS7ZKT8</accession>
<evidence type="ECO:0000256" key="8">
    <source>
        <dbReference type="ARBA" id="ARBA00022840"/>
    </source>
</evidence>
<evidence type="ECO:0000256" key="9">
    <source>
        <dbReference type="ARBA" id="ARBA00029962"/>
    </source>
</evidence>
<dbReference type="CDD" id="cd01672">
    <property type="entry name" value="TMPK"/>
    <property type="match status" value="1"/>
</dbReference>
<comment type="catalytic activity">
    <reaction evidence="10 11">
        <text>dTMP + ATP = dTDP + ADP</text>
        <dbReference type="Rhea" id="RHEA:13517"/>
        <dbReference type="ChEBI" id="CHEBI:30616"/>
        <dbReference type="ChEBI" id="CHEBI:58369"/>
        <dbReference type="ChEBI" id="CHEBI:63528"/>
        <dbReference type="ChEBI" id="CHEBI:456216"/>
        <dbReference type="EC" id="2.7.4.9"/>
    </reaction>
</comment>
<evidence type="ECO:0000256" key="2">
    <source>
        <dbReference type="ARBA" id="ARBA00012980"/>
    </source>
</evidence>
<organism evidence="13 14">
    <name type="scientific">Thalassolituus marinus</name>
    <dbReference type="NCBI Taxonomy" id="671053"/>
    <lineage>
        <taxon>Bacteria</taxon>
        <taxon>Pseudomonadati</taxon>
        <taxon>Pseudomonadota</taxon>
        <taxon>Gammaproteobacteria</taxon>
        <taxon>Oceanospirillales</taxon>
        <taxon>Oceanospirillaceae</taxon>
        <taxon>Thalassolituus</taxon>
    </lineage>
</organism>
<dbReference type="InterPro" id="IPR018095">
    <property type="entry name" value="Thymidylate_kin_CS"/>
</dbReference>
<evidence type="ECO:0000256" key="6">
    <source>
        <dbReference type="ARBA" id="ARBA00022741"/>
    </source>
</evidence>